<evidence type="ECO:0000313" key="4">
    <source>
        <dbReference type="Proteomes" id="UP001202180"/>
    </source>
</evidence>
<accession>A0ABT0HJB5</accession>
<evidence type="ECO:0000256" key="2">
    <source>
        <dbReference type="SAM" id="SignalP"/>
    </source>
</evidence>
<comment type="caution">
    <text evidence="3">The sequence shown here is derived from an EMBL/GenBank/DDBJ whole genome shotgun (WGS) entry which is preliminary data.</text>
</comment>
<proteinExistence type="predicted"/>
<reference evidence="3 4" key="1">
    <citation type="submission" date="2022-04" db="EMBL/GenBank/DDBJ databases">
        <title>Spirosoma sp. strain RP8 genome sequencing and assembly.</title>
        <authorList>
            <person name="Jung Y."/>
        </authorList>
    </citation>
    <scope>NUCLEOTIDE SEQUENCE [LARGE SCALE GENOMIC DNA]</scope>
    <source>
        <strain evidence="3 4">RP8</strain>
    </source>
</reference>
<organism evidence="3 4">
    <name type="scientific">Spirosoma liriopis</name>
    <dbReference type="NCBI Taxonomy" id="2937440"/>
    <lineage>
        <taxon>Bacteria</taxon>
        <taxon>Pseudomonadati</taxon>
        <taxon>Bacteroidota</taxon>
        <taxon>Cytophagia</taxon>
        <taxon>Cytophagales</taxon>
        <taxon>Cytophagaceae</taxon>
        <taxon>Spirosoma</taxon>
    </lineage>
</organism>
<name>A0ABT0HJB5_9BACT</name>
<dbReference type="EMBL" id="JALPRF010000002">
    <property type="protein sequence ID" value="MCK8492085.1"/>
    <property type="molecule type" value="Genomic_DNA"/>
</dbReference>
<dbReference type="RefSeq" id="WP_248476718.1">
    <property type="nucleotide sequence ID" value="NZ_JALPRF010000002.1"/>
</dbReference>
<keyword evidence="2" id="KW-0732">Signal</keyword>
<sequence length="164" mass="17981">MKQAAVTFLLLVVAFAVSAQNHSRKQTRKPAAKQGICGLVVVKRGNHMPSVDSPSPDSPRSDSDGAPAEREILIFPLLNMSQVDAGDNGFINSVREAKPIKTVRSDKNGKFCINLPVGRYSLIVREPKGLYANLSDTQNNIFPVNVQKNRQLTVKVEITHEAVF</sequence>
<feature type="signal peptide" evidence="2">
    <location>
        <begin position="1"/>
        <end position="19"/>
    </location>
</feature>
<evidence type="ECO:0008006" key="5">
    <source>
        <dbReference type="Google" id="ProtNLM"/>
    </source>
</evidence>
<evidence type="ECO:0000256" key="1">
    <source>
        <dbReference type="SAM" id="MobiDB-lite"/>
    </source>
</evidence>
<protein>
    <recommendedName>
        <fullName evidence="5">Carboxypeptidase regulatory-like domain-containing protein</fullName>
    </recommendedName>
</protein>
<keyword evidence="4" id="KW-1185">Reference proteome</keyword>
<feature type="chain" id="PRO_5045995196" description="Carboxypeptidase regulatory-like domain-containing protein" evidence="2">
    <location>
        <begin position="20"/>
        <end position="164"/>
    </location>
</feature>
<dbReference type="Proteomes" id="UP001202180">
    <property type="component" value="Unassembled WGS sequence"/>
</dbReference>
<gene>
    <name evidence="3" type="ORF">M0L20_09520</name>
</gene>
<evidence type="ECO:0000313" key="3">
    <source>
        <dbReference type="EMBL" id="MCK8492085.1"/>
    </source>
</evidence>
<feature type="region of interest" description="Disordered" evidence="1">
    <location>
        <begin position="47"/>
        <end position="66"/>
    </location>
</feature>